<dbReference type="Proteomes" id="UP000009282">
    <property type="component" value="Chromosome"/>
</dbReference>
<dbReference type="RefSeq" id="WP_014107762.1">
    <property type="nucleotide sequence ID" value="NC_016041.1"/>
</dbReference>
<reference evidence="2 3" key="1">
    <citation type="journal article" date="2011" name="J. Bacteriol.">
        <title>Complete genome sequence of seawater bacterium Glaciecola nitratireducens FR1064T.</title>
        <authorList>
            <person name="Bian F."/>
            <person name="Qin Q.L."/>
            <person name="Xie B.B."/>
            <person name="Shu Y.L."/>
            <person name="Zhang X.Y."/>
            <person name="Yu Y."/>
            <person name="Chen B."/>
            <person name="Chen X.L."/>
            <person name="Zhou B.C."/>
            <person name="Zhang Y.Z."/>
        </authorList>
    </citation>
    <scope>NUCLEOTIDE SEQUENCE [LARGE SCALE GENOMIC DNA]</scope>
    <source>
        <strain evidence="3">JCM 12485 / KCTC 12276 / FR1064</strain>
    </source>
</reference>
<keyword evidence="3" id="KW-1185">Reference proteome</keyword>
<proteinExistence type="predicted"/>
<dbReference type="CDD" id="cd07313">
    <property type="entry name" value="terB_like_2"/>
    <property type="match status" value="1"/>
</dbReference>
<gene>
    <name evidence="2" type="ordered locus">GNIT_0743</name>
</gene>
<organism evidence="2 3">
    <name type="scientific">Glaciecola nitratireducens (strain JCM 12485 / KCTC 12276 / FR1064)</name>
    <dbReference type="NCBI Taxonomy" id="1085623"/>
    <lineage>
        <taxon>Bacteria</taxon>
        <taxon>Pseudomonadati</taxon>
        <taxon>Pseudomonadota</taxon>
        <taxon>Gammaproteobacteria</taxon>
        <taxon>Alteromonadales</taxon>
        <taxon>Alteromonadaceae</taxon>
        <taxon>Brumicola</taxon>
    </lineage>
</organism>
<dbReference type="KEGG" id="gni:GNIT_0743"/>
<dbReference type="InterPro" id="IPR029024">
    <property type="entry name" value="TerB-like"/>
</dbReference>
<dbReference type="OrthoDB" id="5294347at2"/>
<dbReference type="InterPro" id="IPR007791">
    <property type="entry name" value="DjlA_N"/>
</dbReference>
<evidence type="ECO:0000259" key="1">
    <source>
        <dbReference type="Pfam" id="PF05099"/>
    </source>
</evidence>
<dbReference type="STRING" id="1085623.GNIT_0743"/>
<protein>
    <recommendedName>
        <fullName evidence="1">Co-chaperone DjlA N-terminal domain-containing protein</fullName>
    </recommendedName>
</protein>
<dbReference type="SUPFAM" id="SSF158682">
    <property type="entry name" value="TerB-like"/>
    <property type="match status" value="1"/>
</dbReference>
<dbReference type="EMBL" id="CP003060">
    <property type="protein sequence ID" value="AEP28887.1"/>
    <property type="molecule type" value="Genomic_DNA"/>
</dbReference>
<dbReference type="Gene3D" id="1.10.3680.10">
    <property type="entry name" value="TerB-like"/>
    <property type="match status" value="1"/>
</dbReference>
<sequence>MINKLKEFFKNEIAFSTSGGSKEKQQHSLEQACALLLMEVSNADFEQSDVEKEKIKQVLKSLFSLSDEKLAELFEYSKQASKDTTSVHPFTSMINDSYEYDQKVNLLGLMWKVAYVDDELDKYEEAVIRKVSELLYISHSDYIKVKHQAEDDRK</sequence>
<name>G4QJ19_GLANF</name>
<feature type="domain" description="Co-chaperone DjlA N-terminal" evidence="1">
    <location>
        <begin position="31"/>
        <end position="146"/>
    </location>
</feature>
<evidence type="ECO:0000313" key="3">
    <source>
        <dbReference type="Proteomes" id="UP000009282"/>
    </source>
</evidence>
<evidence type="ECO:0000313" key="2">
    <source>
        <dbReference type="EMBL" id="AEP28887.1"/>
    </source>
</evidence>
<accession>G4QJ19</accession>
<dbReference type="Pfam" id="PF05099">
    <property type="entry name" value="TerB"/>
    <property type="match status" value="1"/>
</dbReference>
<dbReference type="eggNOG" id="COG4103">
    <property type="taxonomic scope" value="Bacteria"/>
</dbReference>
<dbReference type="AlphaFoldDB" id="G4QJ19"/>
<dbReference type="HOGENOM" id="CLU_111095_2_0_6"/>